<keyword evidence="11" id="KW-1185">Reference proteome</keyword>
<feature type="transmembrane region" description="Helical" evidence="7">
    <location>
        <begin position="40"/>
        <end position="64"/>
    </location>
</feature>
<dbReference type="PROSITE" id="PS50885">
    <property type="entry name" value="HAMP"/>
    <property type="match status" value="1"/>
</dbReference>
<evidence type="ECO:0000256" key="5">
    <source>
        <dbReference type="ARBA" id="ARBA00029447"/>
    </source>
</evidence>
<sequence length="425" mass="44127">MSKSGMGLGRKALIGYIGISVLQLLALALVVAGIDMKANAALIVEVIVITAAVIVAGGIGIAYFNRSVLGSIGSVTNALKNIASSGGDLTRRISVPSKDEVGDLAIAANGMLDGLQKMMKELRESTAELAAAAIQLKQGADDNARVSSEVSKAVERVAAGAVTQVAKSQQITAVMQETLQGLSQVASTTTGVSDAALSTRSRAEDGSSVLRTATEDIVQVEQSFRSLQDSVRGLNQKSEQVLEIIGYISEVSNQTHLLALNAAIEAARAGEHGRGFAVVAGEIRKLADQTQQSAVQIGDTLQAMSKDIGGAAAMFEQSAEQVFGAVAGMRRAEESFSGIAGDVGTLSSNIVEAAAAIEEMTAGSESVSQSIQEIARVTEETASFTEQVSTMTQKQSSSTEEMVLTADRLSDMASRLKAMAGHFRV</sequence>
<protein>
    <submittedName>
        <fullName evidence="10">Methyl-accepting chemotaxis protein</fullName>
    </submittedName>
</protein>
<dbReference type="SMART" id="SM00283">
    <property type="entry name" value="MA"/>
    <property type="match status" value="1"/>
</dbReference>
<dbReference type="Proteomes" id="UP000553776">
    <property type="component" value="Unassembled WGS sequence"/>
</dbReference>
<evidence type="ECO:0000256" key="4">
    <source>
        <dbReference type="ARBA" id="ARBA00023224"/>
    </source>
</evidence>
<keyword evidence="4 6" id="KW-0807">Transducer</keyword>
<evidence type="ECO:0000259" key="8">
    <source>
        <dbReference type="PROSITE" id="PS50111"/>
    </source>
</evidence>
<evidence type="ECO:0000256" key="3">
    <source>
        <dbReference type="ARBA" id="ARBA00023136"/>
    </source>
</evidence>
<dbReference type="PROSITE" id="PS50111">
    <property type="entry name" value="CHEMOTAXIS_TRANSDUC_2"/>
    <property type="match status" value="1"/>
</dbReference>
<evidence type="ECO:0000313" key="10">
    <source>
        <dbReference type="EMBL" id="MBB6692535.1"/>
    </source>
</evidence>
<dbReference type="Pfam" id="PF00015">
    <property type="entry name" value="MCPsignal"/>
    <property type="match status" value="1"/>
</dbReference>
<evidence type="ECO:0000256" key="2">
    <source>
        <dbReference type="ARBA" id="ARBA00022475"/>
    </source>
</evidence>
<dbReference type="Gene3D" id="6.10.340.10">
    <property type="match status" value="1"/>
</dbReference>
<feature type="transmembrane region" description="Helical" evidence="7">
    <location>
        <begin position="12"/>
        <end position="34"/>
    </location>
</feature>
<proteinExistence type="inferred from homology"/>
<accession>A0A841TWH8</accession>
<name>A0A841TWH8_9BACL</name>
<evidence type="ECO:0000256" key="1">
    <source>
        <dbReference type="ARBA" id="ARBA00004236"/>
    </source>
</evidence>
<dbReference type="Pfam" id="PF00672">
    <property type="entry name" value="HAMP"/>
    <property type="match status" value="1"/>
</dbReference>
<comment type="similarity">
    <text evidence="5">Belongs to the methyl-accepting chemotaxis (MCP) protein family.</text>
</comment>
<feature type="domain" description="Methyl-accepting transducer" evidence="8">
    <location>
        <begin position="139"/>
        <end position="375"/>
    </location>
</feature>
<dbReference type="AlphaFoldDB" id="A0A841TWH8"/>
<evidence type="ECO:0000259" key="9">
    <source>
        <dbReference type="PROSITE" id="PS50885"/>
    </source>
</evidence>
<keyword evidence="7" id="KW-0812">Transmembrane</keyword>
<dbReference type="GO" id="GO:0005886">
    <property type="term" value="C:plasma membrane"/>
    <property type="evidence" value="ECO:0007669"/>
    <property type="project" value="UniProtKB-SubCell"/>
</dbReference>
<evidence type="ECO:0000256" key="7">
    <source>
        <dbReference type="SAM" id="Phobius"/>
    </source>
</evidence>
<feature type="domain" description="HAMP" evidence="9">
    <location>
        <begin position="66"/>
        <end position="120"/>
    </location>
</feature>
<dbReference type="EMBL" id="JACJVR010000054">
    <property type="protein sequence ID" value="MBB6692535.1"/>
    <property type="molecule type" value="Genomic_DNA"/>
</dbReference>
<gene>
    <name evidence="10" type="ORF">H7B90_14090</name>
</gene>
<keyword evidence="7" id="KW-1133">Transmembrane helix</keyword>
<keyword evidence="3 7" id="KW-0472">Membrane</keyword>
<comment type="caution">
    <text evidence="10">The sequence shown here is derived from an EMBL/GenBank/DDBJ whole genome shotgun (WGS) entry which is preliminary data.</text>
</comment>
<evidence type="ECO:0000256" key="6">
    <source>
        <dbReference type="PROSITE-ProRule" id="PRU00284"/>
    </source>
</evidence>
<keyword evidence="2" id="KW-1003">Cell membrane</keyword>
<evidence type="ECO:0000313" key="11">
    <source>
        <dbReference type="Proteomes" id="UP000553776"/>
    </source>
</evidence>
<dbReference type="Gene3D" id="1.10.287.950">
    <property type="entry name" value="Methyl-accepting chemotaxis protein"/>
    <property type="match status" value="1"/>
</dbReference>
<comment type="subcellular location">
    <subcellularLocation>
        <location evidence="1">Cell membrane</location>
    </subcellularLocation>
</comment>
<dbReference type="SMART" id="SM00304">
    <property type="entry name" value="HAMP"/>
    <property type="match status" value="1"/>
</dbReference>
<dbReference type="CDD" id="cd06225">
    <property type="entry name" value="HAMP"/>
    <property type="match status" value="1"/>
</dbReference>
<dbReference type="InterPro" id="IPR004089">
    <property type="entry name" value="MCPsignal_dom"/>
</dbReference>
<dbReference type="SUPFAM" id="SSF58104">
    <property type="entry name" value="Methyl-accepting chemotaxis protein (MCP) signaling domain"/>
    <property type="match status" value="1"/>
</dbReference>
<dbReference type="PANTHER" id="PTHR32089">
    <property type="entry name" value="METHYL-ACCEPTING CHEMOTAXIS PROTEIN MCPB"/>
    <property type="match status" value="1"/>
</dbReference>
<reference evidence="10 11" key="1">
    <citation type="submission" date="2020-08" db="EMBL/GenBank/DDBJ databases">
        <title>Cohnella phylogeny.</title>
        <authorList>
            <person name="Dunlap C."/>
        </authorList>
    </citation>
    <scope>NUCLEOTIDE SEQUENCE [LARGE SCALE GENOMIC DNA]</scope>
    <source>
        <strain evidence="10 11">DSM 25239</strain>
    </source>
</reference>
<dbReference type="GO" id="GO:0007165">
    <property type="term" value="P:signal transduction"/>
    <property type="evidence" value="ECO:0007669"/>
    <property type="project" value="UniProtKB-KW"/>
</dbReference>
<dbReference type="InterPro" id="IPR003660">
    <property type="entry name" value="HAMP_dom"/>
</dbReference>
<dbReference type="PANTHER" id="PTHR32089:SF112">
    <property type="entry name" value="LYSOZYME-LIKE PROTEIN-RELATED"/>
    <property type="match status" value="1"/>
</dbReference>
<organism evidence="10 11">
    <name type="scientific">Cohnella xylanilytica</name>
    <dbReference type="NCBI Taxonomy" id="557555"/>
    <lineage>
        <taxon>Bacteria</taxon>
        <taxon>Bacillati</taxon>
        <taxon>Bacillota</taxon>
        <taxon>Bacilli</taxon>
        <taxon>Bacillales</taxon>
        <taxon>Paenibacillaceae</taxon>
        <taxon>Cohnella</taxon>
    </lineage>
</organism>
<dbReference type="RefSeq" id="WP_185136522.1">
    <property type="nucleotide sequence ID" value="NZ_BORM01000001.1"/>
</dbReference>